<dbReference type="EMBL" id="KV426330">
    <property type="protein sequence ID" value="KZV82349.1"/>
    <property type="molecule type" value="Genomic_DNA"/>
</dbReference>
<feature type="region of interest" description="Disordered" evidence="1">
    <location>
        <begin position="1"/>
        <end position="35"/>
    </location>
</feature>
<keyword evidence="4" id="KW-1185">Reference proteome</keyword>
<reference evidence="3 4" key="1">
    <citation type="journal article" date="2016" name="Mol. Biol. Evol.">
        <title>Comparative Genomics of Early-Diverging Mushroom-Forming Fungi Provides Insights into the Origins of Lignocellulose Decay Capabilities.</title>
        <authorList>
            <person name="Nagy L.G."/>
            <person name="Riley R."/>
            <person name="Tritt A."/>
            <person name="Adam C."/>
            <person name="Daum C."/>
            <person name="Floudas D."/>
            <person name="Sun H."/>
            <person name="Yadav J.S."/>
            <person name="Pangilinan J."/>
            <person name="Larsson K.H."/>
            <person name="Matsuura K."/>
            <person name="Barry K."/>
            <person name="Labutti K."/>
            <person name="Kuo R."/>
            <person name="Ohm R.A."/>
            <person name="Bhattacharya S.S."/>
            <person name="Shirouzu T."/>
            <person name="Yoshinaga Y."/>
            <person name="Martin F.M."/>
            <person name="Grigoriev I.V."/>
            <person name="Hibbett D.S."/>
        </authorList>
    </citation>
    <scope>NUCLEOTIDE SEQUENCE [LARGE SCALE GENOMIC DNA]</scope>
    <source>
        <strain evidence="3 4">HHB12029</strain>
    </source>
</reference>
<dbReference type="InParanoid" id="A0A165ZFY0"/>
<accession>A0A165ZFY0</accession>
<feature type="compositionally biased region" description="Pro residues" evidence="1">
    <location>
        <begin position="55"/>
        <end position="64"/>
    </location>
</feature>
<gene>
    <name evidence="3" type="ORF">EXIGLDRAFT_843839</name>
</gene>
<evidence type="ECO:0000313" key="4">
    <source>
        <dbReference type="Proteomes" id="UP000077266"/>
    </source>
</evidence>
<organism evidence="3 4">
    <name type="scientific">Exidia glandulosa HHB12029</name>
    <dbReference type="NCBI Taxonomy" id="1314781"/>
    <lineage>
        <taxon>Eukaryota</taxon>
        <taxon>Fungi</taxon>
        <taxon>Dikarya</taxon>
        <taxon>Basidiomycota</taxon>
        <taxon>Agaricomycotina</taxon>
        <taxon>Agaricomycetes</taxon>
        <taxon>Auriculariales</taxon>
        <taxon>Exidiaceae</taxon>
        <taxon>Exidia</taxon>
    </lineage>
</organism>
<feature type="region of interest" description="Disordered" evidence="1">
    <location>
        <begin position="52"/>
        <end position="93"/>
    </location>
</feature>
<evidence type="ECO:0000313" key="3">
    <source>
        <dbReference type="EMBL" id="KZV82349.1"/>
    </source>
</evidence>
<dbReference type="STRING" id="1314781.A0A165ZFY0"/>
<sequence>MQGARPQAPPGRDARASIAAATPYHHRLGPEDPLTSPGFAYSARCPLCGSWAPSDVPPAVPPPAHLVDDAQTVSSPPAPEPVPDPAAIRQDPRSKREKAYALMACISALGLTVGQALDLMFDDTQFSYNAATAEDLSLSHAQSYAQMVGAFLRGRSSHRVSHVLARWMRHSSGLPALNHPERSQMYSLTTPWTEFRHARSILTGWAAQTCAAQLAAETREIIKPEHGLHAMIKTPLRPSSTTASSSLSSGSASAPKRLLVKWSDLGETTVSEAGQLFEAMTPLLWGFLDRVTKKKRRPYPSGAVRVEYRPARIVITGVIGQLLFCRRRTVNVLALQRSLTLFATRASTIVYRFESRFACTTTFNTLLDGLRTAGNERIAYGAGIAHSATRWFKLIFDNVQRYNRQHEMRFGRQNAMLKGAAGTLVEMVRFSPEAWDLDEKLRLIALGRRYDVTTETLFDLIDHEHVHIVRSLHWLQVIVEYIPELESLRPEVERMFHELAAKAPVAGPVRKTNVISLRSNAADLSYTSGVATAVDDFLGTQLGQTKDNWNRRIVIVGGDGATYEGLLRLKRQRQNHDTHFEKYDFVEPEPEFWHMKWTDLSRIFAAHCGPEDSNDPSTLRASLSLIGRKVPSNLLKVEFDSSLDSLMLIGMARMLDCWRVMLDPDCYDILEYFTEKASTNNLPSLDHLFELAQKLENTYSSVRAHACALKTRTRQPADARAPEDPEWLRKMSNEETGEAGDFGGDRLLANANSFLNDFLDIREWCHSTAAGEIGRVWEMVKLVSFKFAGSGHNPRYLAYVLDTILSIEFECSPPLRTSRMENWLVNLSGLPGHYVEGDHMQEHFIKPLTAHSQRANAAYDGDFERNVLSPNLDNLVQLTRRMEAAVGLRQRSQKHTAMHCKPELRTLLRFYRTEDLHRFCVGRSHGHKAPSHFAAGYAKMPTLLNTFLSNHKGDSNVFDRSYTETGDNDNEMAAGGDGEEEERIEDDDEPDEPPDIYCLEHGTMTAVGLQDVDVDIEGALGYEGSDDEEGDGDGEQQEGDEEDDIGMEELLQRLSDDDGATA</sequence>
<feature type="compositionally biased region" description="Acidic residues" evidence="1">
    <location>
        <begin position="977"/>
        <end position="994"/>
    </location>
</feature>
<dbReference type="Proteomes" id="UP000077266">
    <property type="component" value="Unassembled WGS sequence"/>
</dbReference>
<proteinExistence type="predicted"/>
<feature type="compositionally biased region" description="Acidic residues" evidence="1">
    <location>
        <begin position="1024"/>
        <end position="1047"/>
    </location>
</feature>
<evidence type="ECO:0000256" key="1">
    <source>
        <dbReference type="SAM" id="MobiDB-lite"/>
    </source>
</evidence>
<dbReference type="InterPro" id="IPR046496">
    <property type="entry name" value="DUF6589"/>
</dbReference>
<feature type="region of interest" description="Disordered" evidence="1">
    <location>
        <begin position="958"/>
        <end position="995"/>
    </location>
</feature>
<dbReference type="Pfam" id="PF20231">
    <property type="entry name" value="DUF6589"/>
    <property type="match status" value="1"/>
</dbReference>
<dbReference type="OrthoDB" id="3256296at2759"/>
<dbReference type="AlphaFoldDB" id="A0A165ZFY0"/>
<evidence type="ECO:0000259" key="2">
    <source>
        <dbReference type="Pfam" id="PF20231"/>
    </source>
</evidence>
<protein>
    <recommendedName>
        <fullName evidence="2">DUF6589 domain-containing protein</fullName>
    </recommendedName>
</protein>
<name>A0A165ZFY0_EXIGL</name>
<feature type="domain" description="DUF6589" evidence="2">
    <location>
        <begin position="448"/>
        <end position="895"/>
    </location>
</feature>
<feature type="region of interest" description="Disordered" evidence="1">
    <location>
        <begin position="1008"/>
        <end position="1062"/>
    </location>
</feature>